<organism evidence="2 3">
    <name type="scientific">Ruegeria atlantica</name>
    <dbReference type="NCBI Taxonomy" id="81569"/>
    <lineage>
        <taxon>Bacteria</taxon>
        <taxon>Pseudomonadati</taxon>
        <taxon>Pseudomonadota</taxon>
        <taxon>Alphaproteobacteria</taxon>
        <taxon>Rhodobacterales</taxon>
        <taxon>Roseobacteraceae</taxon>
        <taxon>Ruegeria</taxon>
    </lineage>
</organism>
<dbReference type="AlphaFoldDB" id="A0AA90Z599"/>
<proteinExistence type="predicted"/>
<sequence>MSTDAAPSTVEKAARRVWKSAQMFVGFHTDQKGKPRTQPKLWPPKNGSASIHGDPSAQEAIVVVKAADPDEVQDVQIKLHPNRIVVRRDADAWWQGVAVDEHTVTVRMADNTIIEIRHDGSVKRRSAEDETHVEADGSIFKFTEFAEAHMTGDGVEMTRRTEDRIATITADGVVDRARKR</sequence>
<dbReference type="Proteomes" id="UP000597886">
    <property type="component" value="Unassembled WGS sequence"/>
</dbReference>
<dbReference type="EMBL" id="WVRA01000010">
    <property type="protein sequence ID" value="NOE20497.1"/>
    <property type="molecule type" value="Genomic_DNA"/>
</dbReference>
<comment type="caution">
    <text evidence="2">The sequence shown here is derived from an EMBL/GenBank/DDBJ whole genome shotgun (WGS) entry which is preliminary data.</text>
</comment>
<reference evidence="2" key="1">
    <citation type="submission" date="2019-12" db="EMBL/GenBank/DDBJ databases">
        <title>Ruegeria JWLKs population differentiation of coral mucus and skeleton niches.</title>
        <authorList>
            <person name="Luo D."/>
        </authorList>
    </citation>
    <scope>NUCLEOTIDE SEQUENCE</scope>
    <source>
        <strain evidence="2">HKCCD6181</strain>
    </source>
</reference>
<protein>
    <submittedName>
        <fullName evidence="2">Uncharacterized protein</fullName>
    </submittedName>
</protein>
<name>A0AA90Z599_9RHOB</name>
<accession>A0AA90Z599</accession>
<dbReference type="RefSeq" id="WP_170417788.1">
    <property type="nucleotide sequence ID" value="NZ_WVRA01000010.1"/>
</dbReference>
<gene>
    <name evidence="2" type="ORF">GS634_20415</name>
</gene>
<feature type="region of interest" description="Disordered" evidence="1">
    <location>
        <begin position="30"/>
        <end position="52"/>
    </location>
</feature>
<evidence type="ECO:0000256" key="1">
    <source>
        <dbReference type="SAM" id="MobiDB-lite"/>
    </source>
</evidence>
<evidence type="ECO:0000313" key="2">
    <source>
        <dbReference type="EMBL" id="NOE20497.1"/>
    </source>
</evidence>
<evidence type="ECO:0000313" key="3">
    <source>
        <dbReference type="Proteomes" id="UP000597886"/>
    </source>
</evidence>